<evidence type="ECO:0000313" key="2">
    <source>
        <dbReference type="EMBL" id="PSL33981.1"/>
    </source>
</evidence>
<accession>A0A2P8GJ48</accession>
<reference evidence="2 3" key="1">
    <citation type="submission" date="2018-03" db="EMBL/GenBank/DDBJ databases">
        <title>Genomic Encyclopedia of Archaeal and Bacterial Type Strains, Phase II (KMG-II): from individual species to whole genera.</title>
        <authorList>
            <person name="Goeker M."/>
        </authorList>
    </citation>
    <scope>NUCLEOTIDE SEQUENCE [LARGE SCALE GENOMIC DNA]</scope>
    <source>
        <strain evidence="2 3">DSM 29057</strain>
    </source>
</reference>
<protein>
    <recommendedName>
        <fullName evidence="4">Lipocalin-like protein</fullName>
    </recommendedName>
</protein>
<organism evidence="2 3">
    <name type="scientific">Dyadobacter jiangsuensis</name>
    <dbReference type="NCBI Taxonomy" id="1591085"/>
    <lineage>
        <taxon>Bacteria</taxon>
        <taxon>Pseudomonadati</taxon>
        <taxon>Bacteroidota</taxon>
        <taxon>Cytophagia</taxon>
        <taxon>Cytophagales</taxon>
        <taxon>Spirosomataceae</taxon>
        <taxon>Dyadobacter</taxon>
    </lineage>
</organism>
<evidence type="ECO:0000256" key="1">
    <source>
        <dbReference type="SAM" id="SignalP"/>
    </source>
</evidence>
<dbReference type="AlphaFoldDB" id="A0A2P8GJ48"/>
<evidence type="ECO:0008006" key="4">
    <source>
        <dbReference type="Google" id="ProtNLM"/>
    </source>
</evidence>
<gene>
    <name evidence="2" type="ORF">CLV60_101350</name>
</gene>
<comment type="caution">
    <text evidence="2">The sequence shown here is derived from an EMBL/GenBank/DDBJ whole genome shotgun (WGS) entry which is preliminary data.</text>
</comment>
<feature type="signal peptide" evidence="1">
    <location>
        <begin position="1"/>
        <end position="19"/>
    </location>
</feature>
<dbReference type="PROSITE" id="PS51257">
    <property type="entry name" value="PROKAR_LIPOPROTEIN"/>
    <property type="match status" value="1"/>
</dbReference>
<feature type="chain" id="PRO_5015180316" description="Lipocalin-like protein" evidence="1">
    <location>
        <begin position="20"/>
        <end position="145"/>
    </location>
</feature>
<proteinExistence type="predicted"/>
<dbReference type="Proteomes" id="UP000241964">
    <property type="component" value="Unassembled WGS sequence"/>
</dbReference>
<dbReference type="EMBL" id="PYAS01000001">
    <property type="protein sequence ID" value="PSL33981.1"/>
    <property type="molecule type" value="Genomic_DNA"/>
</dbReference>
<evidence type="ECO:0000313" key="3">
    <source>
        <dbReference type="Proteomes" id="UP000241964"/>
    </source>
</evidence>
<name>A0A2P8GJ48_9BACT</name>
<sequence>MKKLIYLFAICLAFLTACSKDPKPDRATPFIGNWRTELADSSLFTFQTFWKIERGGPNIVNIATTDSVVSRMEDFLPSFAVETQVYKVRIDESDNMILNYSRASPSTIFMYAGTASIVDGKLIAQIQETSGIDGSKWSKTLVLHR</sequence>
<dbReference type="OrthoDB" id="5522116at2"/>
<dbReference type="RefSeq" id="WP_106593649.1">
    <property type="nucleotide sequence ID" value="NZ_PYAS01000001.1"/>
</dbReference>
<keyword evidence="3" id="KW-1185">Reference proteome</keyword>
<keyword evidence="1" id="KW-0732">Signal</keyword>